<dbReference type="Proteomes" id="UP001597075">
    <property type="component" value="Unassembled WGS sequence"/>
</dbReference>
<evidence type="ECO:0000256" key="1">
    <source>
        <dbReference type="SAM" id="Phobius"/>
    </source>
</evidence>
<evidence type="ECO:0000313" key="3">
    <source>
        <dbReference type="EMBL" id="MFD1634931.1"/>
    </source>
</evidence>
<proteinExistence type="predicted"/>
<sequence>MRRSLRYLVATAVAVGIAALTAVTADSTGLTLLSVPIVYGPTTALVLAHWQTWVSLSRQPDPSRKLGAIGGGVGAFAMSSLFRVSVPVGAVGFGLMLFGMAVTIADVSTLDQ</sequence>
<accession>A0ABD6D178</accession>
<keyword evidence="1" id="KW-0472">Membrane</keyword>
<keyword evidence="1" id="KW-0812">Transmembrane</keyword>
<dbReference type="AlphaFoldDB" id="A0ABD6D178"/>
<feature type="transmembrane region" description="Helical" evidence="1">
    <location>
        <begin position="90"/>
        <end position="110"/>
    </location>
</feature>
<keyword evidence="4" id="KW-1185">Reference proteome</keyword>
<organism evidence="3 4">
    <name type="scientific">Haloplanus ruber</name>
    <dbReference type="NCBI Taxonomy" id="869892"/>
    <lineage>
        <taxon>Archaea</taxon>
        <taxon>Methanobacteriati</taxon>
        <taxon>Methanobacteriota</taxon>
        <taxon>Stenosarchaea group</taxon>
        <taxon>Halobacteria</taxon>
        <taxon>Halobacteriales</taxon>
        <taxon>Haloferacaceae</taxon>
        <taxon>Haloplanus</taxon>
    </lineage>
</organism>
<dbReference type="Pfam" id="PF26480">
    <property type="entry name" value="DUF8153"/>
    <property type="match status" value="1"/>
</dbReference>
<dbReference type="EMBL" id="JBHUDL010000010">
    <property type="protein sequence ID" value="MFD1634931.1"/>
    <property type="molecule type" value="Genomic_DNA"/>
</dbReference>
<dbReference type="InterPro" id="IPR058466">
    <property type="entry name" value="DUF8153"/>
</dbReference>
<keyword evidence="1" id="KW-1133">Transmembrane helix</keyword>
<dbReference type="RefSeq" id="WP_256405163.1">
    <property type="nucleotide sequence ID" value="NZ_CP187151.1"/>
</dbReference>
<comment type="caution">
    <text evidence="3">The sequence shown here is derived from an EMBL/GenBank/DDBJ whole genome shotgun (WGS) entry which is preliminary data.</text>
</comment>
<gene>
    <name evidence="3" type="ORF">ACFSBJ_14460</name>
</gene>
<reference evidence="3 4" key="1">
    <citation type="journal article" date="2019" name="Int. J. Syst. Evol. Microbiol.">
        <title>The Global Catalogue of Microorganisms (GCM) 10K type strain sequencing project: providing services to taxonomists for standard genome sequencing and annotation.</title>
        <authorList>
            <consortium name="The Broad Institute Genomics Platform"/>
            <consortium name="The Broad Institute Genome Sequencing Center for Infectious Disease"/>
            <person name="Wu L."/>
            <person name="Ma J."/>
        </authorList>
    </citation>
    <scope>NUCLEOTIDE SEQUENCE [LARGE SCALE GENOMIC DNA]</scope>
    <source>
        <strain evidence="3 4">CGMCC 1.10594</strain>
    </source>
</reference>
<protein>
    <recommendedName>
        <fullName evidence="2">DUF8153 domain-containing protein</fullName>
    </recommendedName>
</protein>
<feature type="transmembrane region" description="Helical" evidence="1">
    <location>
        <begin position="35"/>
        <end position="54"/>
    </location>
</feature>
<name>A0ABD6D178_9EURY</name>
<evidence type="ECO:0000313" key="4">
    <source>
        <dbReference type="Proteomes" id="UP001597075"/>
    </source>
</evidence>
<feature type="domain" description="DUF8153" evidence="2">
    <location>
        <begin position="19"/>
        <end position="109"/>
    </location>
</feature>
<evidence type="ECO:0000259" key="2">
    <source>
        <dbReference type="Pfam" id="PF26480"/>
    </source>
</evidence>